<evidence type="ECO:0000256" key="3">
    <source>
        <dbReference type="ARBA" id="ARBA00022490"/>
    </source>
</evidence>
<dbReference type="SUPFAM" id="SSF69065">
    <property type="entry name" value="RNase III domain-like"/>
    <property type="match status" value="2"/>
</dbReference>
<evidence type="ECO:0000313" key="22">
    <source>
        <dbReference type="Proteomes" id="UP001244011"/>
    </source>
</evidence>
<accession>A0AAJ0FRQ9</accession>
<dbReference type="Gene3D" id="3.30.160.380">
    <property type="entry name" value="Dicer dimerisation domain"/>
    <property type="match status" value="1"/>
</dbReference>
<dbReference type="GO" id="GO:0019773">
    <property type="term" value="C:proteasome core complex, alpha-subunit complex"/>
    <property type="evidence" value="ECO:0007669"/>
    <property type="project" value="UniProtKB-UniRule"/>
</dbReference>
<dbReference type="SMART" id="SM00948">
    <property type="entry name" value="Proteasome_A_N"/>
    <property type="match status" value="1"/>
</dbReference>
<name>A0AAJ0FRQ9_9PEZI</name>
<dbReference type="SMART" id="SM00487">
    <property type="entry name" value="DEXDc"/>
    <property type="match status" value="1"/>
</dbReference>
<dbReference type="Pfam" id="PF00270">
    <property type="entry name" value="DEAD"/>
    <property type="match status" value="1"/>
</dbReference>
<evidence type="ECO:0000256" key="11">
    <source>
        <dbReference type="ARBA" id="ARBA00023118"/>
    </source>
</evidence>
<dbReference type="SMART" id="SM00535">
    <property type="entry name" value="RIBOc"/>
    <property type="match status" value="2"/>
</dbReference>
<dbReference type="InterPro" id="IPR014001">
    <property type="entry name" value="Helicase_ATP-bd"/>
</dbReference>
<keyword evidence="10 15" id="KW-0647">Proteasome</keyword>
<dbReference type="GO" id="GO:0051607">
    <property type="term" value="P:defense response to virus"/>
    <property type="evidence" value="ECO:0007669"/>
    <property type="project" value="UniProtKB-KW"/>
</dbReference>
<dbReference type="InterPro" id="IPR029055">
    <property type="entry name" value="Ntn_hydrolases_N"/>
</dbReference>
<evidence type="ECO:0000256" key="9">
    <source>
        <dbReference type="ARBA" id="ARBA00022840"/>
    </source>
</evidence>
<evidence type="ECO:0008006" key="23">
    <source>
        <dbReference type="Google" id="ProtNLM"/>
    </source>
</evidence>
<dbReference type="PROSITE" id="PS51475">
    <property type="entry name" value="PROTEASOME_ALPHA_2"/>
    <property type="match status" value="1"/>
</dbReference>
<dbReference type="SUPFAM" id="SSF52540">
    <property type="entry name" value="P-loop containing nucleoside triphosphate hydrolases"/>
    <property type="match status" value="1"/>
</dbReference>
<dbReference type="GO" id="GO:0004525">
    <property type="term" value="F:ribonuclease III activity"/>
    <property type="evidence" value="ECO:0007669"/>
    <property type="project" value="InterPro"/>
</dbReference>
<dbReference type="CDD" id="cd03750">
    <property type="entry name" value="proteasome_alpha_type_2"/>
    <property type="match status" value="1"/>
</dbReference>
<comment type="similarity">
    <text evidence="15">Belongs to the peptidase T1A family.</text>
</comment>
<dbReference type="Pfam" id="PF00271">
    <property type="entry name" value="Helicase_C"/>
    <property type="match status" value="1"/>
</dbReference>
<dbReference type="InterPro" id="IPR027417">
    <property type="entry name" value="P-loop_NTPase"/>
</dbReference>
<dbReference type="FunFam" id="3.60.20.10:FF:000048">
    <property type="entry name" value="Proteasome subunit alpha type-2"/>
    <property type="match status" value="1"/>
</dbReference>
<evidence type="ECO:0000256" key="6">
    <source>
        <dbReference type="ARBA" id="ARBA00022741"/>
    </source>
</evidence>
<sequence length="1778" mass="197167">MADRYSFSLTTFSPSGKLVQIEYALNAVNQGVTALGIKATNGIVLATEKKSSSPLADPTSLSKISLITPDIGMVYSGMGPDYRVLVDRARKVSHTGYKRIYNEYPPTRILVQDVARVMQEATQSGGVRPYGVSLLIAGWDEGILPEEEEKDIQTDEGENKKLSGKTGGILKGGPMLYQVDPSGSYFPWKATAIGKSATTAKTFLEKRYTEGLELEDAVHIALLTLKETIEGEMSGDTIEIGIVGPPADHLLGVEGVEGARGPRFRKLTPQEIEDYLTNLLPCHPLGHPITMRSKSTLQTRHNVAGSQTARLYALPTSSNSNTCKILGRANVAAMMVYCNDSTPSESGEEPIPDDGYHPGLLAPPVEEQLSAASPEGTSDRSLSPDETQHPAAMSTRAYQQEMLEESLKRNIIIAMDTGSGKTQVAVLRIQTELERNHKRVWFLAPTVALASQQFEVLQAQITAVQAKFLCGADTMDTWSDQHTWDAMLDNVRIVVSTYQILFDALKHGFVTLDSLALIVFDEGWSAPAPTKSRADPPYLAHNCLGKSACGRLMSEIYWPAKQNNRDVPHILGLTASPVIRSGSASLEELEQRLDAVCRSPTKHRDELMAHANQPDMSIVCYGSLPVPLERGGGYTPNMLALLDAYRNLDITEDPSILRLRAENTVRSLNSLERAIMKHDTFVQGQMKSFCERSAEICRQLGPWAADYYVNRVVSDVTARFESRDHLVTDSKDAEMLYLVGVFNRIQLQPPSDDLTTKNLSNKMRELVRILVSFKEDPMGIVFAKERATVAVLAHFLSIHPEVRSRYRVGAVVGISKPPGSKQSFLDLNRKDDLAFLQHFRTGRINLLVATSVLEEGIDVPACNLVVCFDKPDQLKSFIQRRGRARKQTSQLSLLVDDTSINAVKEWQDQENTMKNMYKDELRELEHIKYVEESEDVDFFPLLTAPSTGLSLTIDDAKSHLEHFCRTLTSRKFVDTRPYYVVRNVSSVDPESTHVPGLVMLRATVHLPISLPPELRTAESSRSWFSEKNACKDAAFQAYKALYRAGLVNEHLLPMKESDMFKSIETRPGMATVREQLDPWPMVAMAWREGQRLHRRNLTFTDADGSHLAHFEVALPVPVPNFQKLLLHWDADTVWTVEVTDSDSDTDMPGLESDDTATLLALAYGHRWPIQQEGHIVHFLSRNGPLDRQGIGNNEFEADTVENLMETHLVRETTNSNHPYFYAGWLPTKPPVELVRRPYRGFEESTQNVPYVAVGNWPKKAGYFRQPKLQPQTPSAKPYFRVLPASETRVDSIPAVYSQFGMLLPSIIHALEVHLVATELLTTRLSSLGLTDLSLVVTAICTPAAREPTDYEKIEFVGDSILKLCATGNCLAKHPDWPEGFLSPMKDQFVANSRLATAALDFGLDRYIVTKGLTLQGWRPTYVDDHPAGQPAPSDTATRQMSTKTLADVVEALIGASYLDGGLPKALACISLFLPEGRWQSVGEAREVLFEAAAQADAAGSLPATMDALEGLVGYTFRRKSLLVEAMTHSSYDVPGTTACLERLEFLGDAILDYLVVRLLVAVRPPLSHSEMHLLRTALVNGDFIGFATMEWSAPAGGGGGQQQQPLWSFMRFSSADLAVAQRETRRRHAALRERIVGAVERGGRYPWSLLARLQAQKSYSDVFESLLGAVWVDSGSFDECEAVLERAGVLAYMRRIVRDRVYLLHPREELGRLAASEPVSYVVEVRETEDGEREVACRLTVGSLCVGSVEGCLNKEEAWTRAAEEAIKHYHSLGGRWS</sequence>
<dbReference type="Proteomes" id="UP001244011">
    <property type="component" value="Unassembled WGS sequence"/>
</dbReference>
<keyword evidence="7" id="KW-0378">Hydrolase</keyword>
<dbReference type="InterPro" id="IPR000999">
    <property type="entry name" value="RNase_III_dom"/>
</dbReference>
<dbReference type="InterPro" id="IPR036389">
    <property type="entry name" value="RNase_III_sf"/>
</dbReference>
<keyword evidence="11" id="KW-0051">Antiviral defense</keyword>
<proteinExistence type="inferred from homology"/>
<dbReference type="InterPro" id="IPR001650">
    <property type="entry name" value="Helicase_C-like"/>
</dbReference>
<evidence type="ECO:0000256" key="14">
    <source>
        <dbReference type="PROSITE-ProRule" id="PRU00657"/>
    </source>
</evidence>
<dbReference type="PROSITE" id="PS00388">
    <property type="entry name" value="PROTEASOME_ALPHA_1"/>
    <property type="match status" value="1"/>
</dbReference>
<keyword evidence="22" id="KW-1185">Reference proteome</keyword>
<evidence type="ECO:0000256" key="5">
    <source>
        <dbReference type="ARBA" id="ARBA00022737"/>
    </source>
</evidence>
<evidence type="ECO:0000256" key="8">
    <source>
        <dbReference type="ARBA" id="ARBA00022806"/>
    </source>
</evidence>
<dbReference type="InterPro" id="IPR011545">
    <property type="entry name" value="DEAD/DEAH_box_helicase_dom"/>
</dbReference>
<dbReference type="SUPFAM" id="SSF56235">
    <property type="entry name" value="N-terminal nucleophile aminohydrolases (Ntn hydrolases)"/>
    <property type="match status" value="1"/>
</dbReference>
<dbReference type="GO" id="GO:0005737">
    <property type="term" value="C:cytoplasm"/>
    <property type="evidence" value="ECO:0007669"/>
    <property type="project" value="UniProtKB-SubCell"/>
</dbReference>
<dbReference type="PROSITE" id="PS51192">
    <property type="entry name" value="HELICASE_ATP_BIND_1"/>
    <property type="match status" value="1"/>
</dbReference>
<protein>
    <recommendedName>
        <fullName evidence="23">Dicer-like protein 2</fullName>
    </recommendedName>
</protein>
<dbReference type="RefSeq" id="XP_060288741.1">
    <property type="nucleotide sequence ID" value="XM_060425385.1"/>
</dbReference>
<evidence type="ECO:0000256" key="16">
    <source>
        <dbReference type="SAM" id="MobiDB-lite"/>
    </source>
</evidence>
<keyword evidence="14" id="KW-0694">RNA-binding</keyword>
<evidence type="ECO:0000256" key="7">
    <source>
        <dbReference type="ARBA" id="ARBA00022801"/>
    </source>
</evidence>
<keyword evidence="9" id="KW-0067">ATP-binding</keyword>
<keyword evidence="12" id="KW-0539">Nucleus</keyword>
<dbReference type="CDD" id="cd00593">
    <property type="entry name" value="RIBOc"/>
    <property type="match status" value="2"/>
</dbReference>
<reference evidence="21" key="1">
    <citation type="submission" date="2023-06" db="EMBL/GenBank/DDBJ databases">
        <title>Genome-scale phylogeny and comparative genomics of the fungal order Sordariales.</title>
        <authorList>
            <consortium name="Lawrence Berkeley National Laboratory"/>
            <person name="Hensen N."/>
            <person name="Bonometti L."/>
            <person name="Westerberg I."/>
            <person name="Brannstrom I.O."/>
            <person name="Guillou S."/>
            <person name="Cros-Aarteil S."/>
            <person name="Calhoun S."/>
            <person name="Haridas S."/>
            <person name="Kuo A."/>
            <person name="Mondo S."/>
            <person name="Pangilinan J."/>
            <person name="Riley R."/>
            <person name="Labutti K."/>
            <person name="Andreopoulos B."/>
            <person name="Lipzen A."/>
            <person name="Chen C."/>
            <person name="Yanf M."/>
            <person name="Daum C."/>
            <person name="Ng V."/>
            <person name="Clum A."/>
            <person name="Steindorff A."/>
            <person name="Ohm R."/>
            <person name="Martin F."/>
            <person name="Silar P."/>
            <person name="Natvig D."/>
            <person name="Lalanne C."/>
            <person name="Gautier V."/>
            <person name="Ament-Velasquez S.L."/>
            <person name="Kruys A."/>
            <person name="Hutchinson M.I."/>
            <person name="Powell A.J."/>
            <person name="Barry K."/>
            <person name="Miller A.N."/>
            <person name="Grigoriev I.V."/>
            <person name="Debuchy R."/>
            <person name="Gladieux P."/>
            <person name="Thoren M.H."/>
            <person name="Johannesson H."/>
        </authorList>
    </citation>
    <scope>NUCLEOTIDE SEQUENCE</scope>
    <source>
        <strain evidence="21">8032-3</strain>
    </source>
</reference>
<gene>
    <name evidence="21" type="ORF">QBC33DRAFT_483626</name>
</gene>
<evidence type="ECO:0000256" key="15">
    <source>
        <dbReference type="PROSITE-ProRule" id="PRU00808"/>
    </source>
</evidence>
<dbReference type="Pfam" id="PF00227">
    <property type="entry name" value="Proteasome"/>
    <property type="match status" value="2"/>
</dbReference>
<dbReference type="PROSITE" id="PS50142">
    <property type="entry name" value="RNASE_3_2"/>
    <property type="match status" value="2"/>
</dbReference>
<dbReference type="InterPro" id="IPR023332">
    <property type="entry name" value="Proteasome_alpha-type"/>
</dbReference>
<dbReference type="GO" id="GO:0006511">
    <property type="term" value="P:ubiquitin-dependent protein catabolic process"/>
    <property type="evidence" value="ECO:0007669"/>
    <property type="project" value="InterPro"/>
</dbReference>
<feature type="domain" description="Helicase C-terminal" evidence="19">
    <location>
        <begin position="765"/>
        <end position="935"/>
    </location>
</feature>
<feature type="region of interest" description="Disordered" evidence="16">
    <location>
        <begin position="341"/>
        <end position="393"/>
    </location>
</feature>
<evidence type="ECO:0000313" key="21">
    <source>
        <dbReference type="EMBL" id="KAK1772528.1"/>
    </source>
</evidence>
<evidence type="ECO:0000259" key="17">
    <source>
        <dbReference type="PROSITE" id="PS50142"/>
    </source>
</evidence>
<dbReference type="GO" id="GO:0030422">
    <property type="term" value="P:siRNA processing"/>
    <property type="evidence" value="ECO:0007669"/>
    <property type="project" value="TreeGrafter"/>
</dbReference>
<dbReference type="Pfam" id="PF03368">
    <property type="entry name" value="Dicer_dimer"/>
    <property type="match status" value="1"/>
</dbReference>
<evidence type="ECO:0000256" key="12">
    <source>
        <dbReference type="ARBA" id="ARBA00023242"/>
    </source>
</evidence>
<dbReference type="PANTHER" id="PTHR14950:SF37">
    <property type="entry name" value="ENDORIBONUCLEASE DICER"/>
    <property type="match status" value="1"/>
</dbReference>
<keyword evidence="8" id="KW-0347">Helicase</keyword>
<dbReference type="Gene3D" id="3.60.20.10">
    <property type="entry name" value="Glutamine Phosphoribosylpyrophosphate, subunit 1, domain 1"/>
    <property type="match status" value="1"/>
</dbReference>
<dbReference type="GO" id="GO:0004386">
    <property type="term" value="F:helicase activity"/>
    <property type="evidence" value="ECO:0007669"/>
    <property type="project" value="UniProtKB-KW"/>
</dbReference>
<evidence type="ECO:0000256" key="13">
    <source>
        <dbReference type="ARBA" id="ARBA00026071"/>
    </source>
</evidence>
<evidence type="ECO:0000256" key="4">
    <source>
        <dbReference type="ARBA" id="ARBA00022721"/>
    </source>
</evidence>
<dbReference type="Pfam" id="PF10584">
    <property type="entry name" value="Proteasome_A_N"/>
    <property type="match status" value="1"/>
</dbReference>
<dbReference type="InterPro" id="IPR038248">
    <property type="entry name" value="Dicer_dimer_sf"/>
</dbReference>
<keyword evidence="3" id="KW-0963">Cytoplasm</keyword>
<comment type="subcellular location">
    <subcellularLocation>
        <location evidence="2">Cytoplasm</location>
    </subcellularLocation>
    <subcellularLocation>
        <location evidence="1">Nucleus</location>
    </subcellularLocation>
</comment>
<evidence type="ECO:0000259" key="20">
    <source>
        <dbReference type="PROSITE" id="PS51327"/>
    </source>
</evidence>
<dbReference type="InterPro" id="IPR000426">
    <property type="entry name" value="Proteasome_asu_N"/>
</dbReference>
<organism evidence="21 22">
    <name type="scientific">Phialemonium atrogriseum</name>
    <dbReference type="NCBI Taxonomy" id="1093897"/>
    <lineage>
        <taxon>Eukaryota</taxon>
        <taxon>Fungi</taxon>
        <taxon>Dikarya</taxon>
        <taxon>Ascomycota</taxon>
        <taxon>Pezizomycotina</taxon>
        <taxon>Sordariomycetes</taxon>
        <taxon>Sordariomycetidae</taxon>
        <taxon>Cephalothecales</taxon>
        <taxon>Cephalothecaceae</taxon>
        <taxon>Phialemonium</taxon>
    </lineage>
</organism>
<feature type="domain" description="Helicase ATP-binding" evidence="18">
    <location>
        <begin position="402"/>
        <end position="595"/>
    </location>
</feature>
<dbReference type="GO" id="GO:0005524">
    <property type="term" value="F:ATP binding"/>
    <property type="evidence" value="ECO:0007669"/>
    <property type="project" value="UniProtKB-KW"/>
</dbReference>
<dbReference type="SMART" id="SM00490">
    <property type="entry name" value="HELICc"/>
    <property type="match status" value="1"/>
</dbReference>
<evidence type="ECO:0000256" key="2">
    <source>
        <dbReference type="ARBA" id="ARBA00004496"/>
    </source>
</evidence>
<keyword evidence="5" id="KW-0677">Repeat</keyword>
<dbReference type="GO" id="GO:0005634">
    <property type="term" value="C:nucleus"/>
    <property type="evidence" value="ECO:0007669"/>
    <property type="project" value="UniProtKB-SubCell"/>
</dbReference>
<dbReference type="PROSITE" id="PS51327">
    <property type="entry name" value="DICER_DSRBF"/>
    <property type="match status" value="1"/>
</dbReference>
<feature type="domain" description="RNase III" evidence="17">
    <location>
        <begin position="1327"/>
        <end position="1461"/>
    </location>
</feature>
<dbReference type="Gene3D" id="1.10.1520.10">
    <property type="entry name" value="Ribonuclease III domain"/>
    <property type="match status" value="2"/>
</dbReference>
<dbReference type="CDD" id="cd18802">
    <property type="entry name" value="SF2_C_dicer"/>
    <property type="match status" value="1"/>
</dbReference>
<dbReference type="EMBL" id="MU838997">
    <property type="protein sequence ID" value="KAK1772528.1"/>
    <property type="molecule type" value="Genomic_DNA"/>
</dbReference>
<evidence type="ECO:0000256" key="10">
    <source>
        <dbReference type="ARBA" id="ARBA00022942"/>
    </source>
</evidence>
<evidence type="ECO:0000256" key="1">
    <source>
        <dbReference type="ARBA" id="ARBA00004123"/>
    </source>
</evidence>
<dbReference type="InterPro" id="IPR005034">
    <property type="entry name" value="Dicer_dimerisation"/>
</dbReference>
<evidence type="ECO:0000259" key="19">
    <source>
        <dbReference type="PROSITE" id="PS51194"/>
    </source>
</evidence>
<dbReference type="GO" id="GO:0050688">
    <property type="term" value="P:regulation of defense response to virus"/>
    <property type="evidence" value="ECO:0007669"/>
    <property type="project" value="UniProtKB-KW"/>
</dbReference>
<keyword evidence="4" id="KW-0930">Antiviral protein</keyword>
<dbReference type="PROSITE" id="PS00517">
    <property type="entry name" value="RNASE_3_1"/>
    <property type="match status" value="1"/>
</dbReference>
<dbReference type="PROSITE" id="PS51194">
    <property type="entry name" value="HELICASE_CTER"/>
    <property type="match status" value="1"/>
</dbReference>
<comment type="subunit">
    <text evidence="13">The 26S proteasome consists of a 20S proteasome core and two 19S regulatory subunits. The 20S proteasome core is composed of 28 subunits that are arranged in four stacked rings, resulting in a barrel-shaped structure. The two end rings are each formed by seven alpha subunits, and the two central rings are each formed by seven beta subunits. The catalytic chamber with the active sites is on the inside of the barrel.</text>
</comment>
<dbReference type="InterPro" id="IPR001353">
    <property type="entry name" value="Proteasome_sua/b"/>
</dbReference>
<feature type="domain" description="Dicer dsRNA-binding fold" evidence="20">
    <location>
        <begin position="956"/>
        <end position="1061"/>
    </location>
</feature>
<evidence type="ECO:0000259" key="18">
    <source>
        <dbReference type="PROSITE" id="PS51192"/>
    </source>
</evidence>
<dbReference type="Gene3D" id="3.40.50.300">
    <property type="entry name" value="P-loop containing nucleotide triphosphate hydrolases"/>
    <property type="match status" value="2"/>
</dbReference>
<dbReference type="Pfam" id="PF00636">
    <property type="entry name" value="Ribonuclease_3"/>
    <property type="match status" value="2"/>
</dbReference>
<feature type="domain" description="RNase III" evidence="17">
    <location>
        <begin position="1505"/>
        <end position="1675"/>
    </location>
</feature>
<dbReference type="GeneID" id="85308572"/>
<comment type="similarity">
    <text evidence="14">Belongs to the helicase family. Dicer subfamily.</text>
</comment>
<keyword evidence="6" id="KW-0547">Nucleotide-binding</keyword>
<dbReference type="PANTHER" id="PTHR14950">
    <property type="entry name" value="DICER-RELATED"/>
    <property type="match status" value="1"/>
</dbReference>
<dbReference type="GO" id="GO:0003723">
    <property type="term" value="F:RNA binding"/>
    <property type="evidence" value="ECO:0007669"/>
    <property type="project" value="UniProtKB-UniRule"/>
</dbReference>
<comment type="caution">
    <text evidence="21">The sequence shown here is derived from an EMBL/GenBank/DDBJ whole genome shotgun (WGS) entry which is preliminary data.</text>
</comment>